<evidence type="ECO:0000256" key="2">
    <source>
        <dbReference type="SAM" id="Phobius"/>
    </source>
</evidence>
<evidence type="ECO:0000256" key="1">
    <source>
        <dbReference type="SAM" id="MobiDB-lite"/>
    </source>
</evidence>
<keyword evidence="2" id="KW-1133">Transmembrane helix</keyword>
<evidence type="ECO:0000313" key="3">
    <source>
        <dbReference type="EMBL" id="KZO96165.1"/>
    </source>
</evidence>
<dbReference type="AlphaFoldDB" id="A0A167LYK4"/>
<proteinExistence type="predicted"/>
<name>A0A167LYK4_CALVF</name>
<sequence>MSLAAGFVGLILIFGVILFFALCAYGTVRRLRTRIRPEPARMSPRTLEALGITPVAVPLRTWQTPVWQLVGVVRQPEQEGDQPPSYQAARKDAVVPLPPQVPLRVLVRGVPPAYGIARRSQDDDAGCRRLRRIPDPGSTLGTLNRSRPPPTDFSQPRNLAIPHNLPPQRCHSDVSLGHTRPARCILLFFSASPRSYRMQPFPAWSHSHLQSSSGSLALASLSMQHSPSSPSRAFFFQ</sequence>
<feature type="region of interest" description="Disordered" evidence="1">
    <location>
        <begin position="118"/>
        <end position="166"/>
    </location>
</feature>
<evidence type="ECO:0000313" key="4">
    <source>
        <dbReference type="Proteomes" id="UP000076738"/>
    </source>
</evidence>
<dbReference type="Proteomes" id="UP000076738">
    <property type="component" value="Unassembled WGS sequence"/>
</dbReference>
<protein>
    <submittedName>
        <fullName evidence="3">Uncharacterized protein</fullName>
    </submittedName>
</protein>
<feature type="transmembrane region" description="Helical" evidence="2">
    <location>
        <begin position="6"/>
        <end position="28"/>
    </location>
</feature>
<keyword evidence="2" id="KW-0812">Transmembrane</keyword>
<dbReference type="EMBL" id="KV417285">
    <property type="protein sequence ID" value="KZO96165.1"/>
    <property type="molecule type" value="Genomic_DNA"/>
</dbReference>
<keyword evidence="2" id="KW-0472">Membrane</keyword>
<organism evidence="3 4">
    <name type="scientific">Calocera viscosa (strain TUFC12733)</name>
    <dbReference type="NCBI Taxonomy" id="1330018"/>
    <lineage>
        <taxon>Eukaryota</taxon>
        <taxon>Fungi</taxon>
        <taxon>Dikarya</taxon>
        <taxon>Basidiomycota</taxon>
        <taxon>Agaricomycotina</taxon>
        <taxon>Dacrymycetes</taxon>
        <taxon>Dacrymycetales</taxon>
        <taxon>Dacrymycetaceae</taxon>
        <taxon>Calocera</taxon>
    </lineage>
</organism>
<keyword evidence="4" id="KW-1185">Reference proteome</keyword>
<accession>A0A167LYK4</accession>
<reference evidence="3 4" key="1">
    <citation type="journal article" date="2016" name="Mol. Biol. Evol.">
        <title>Comparative Genomics of Early-Diverging Mushroom-Forming Fungi Provides Insights into the Origins of Lignocellulose Decay Capabilities.</title>
        <authorList>
            <person name="Nagy L.G."/>
            <person name="Riley R."/>
            <person name="Tritt A."/>
            <person name="Adam C."/>
            <person name="Daum C."/>
            <person name="Floudas D."/>
            <person name="Sun H."/>
            <person name="Yadav J.S."/>
            <person name="Pangilinan J."/>
            <person name="Larsson K.H."/>
            <person name="Matsuura K."/>
            <person name="Barry K."/>
            <person name="Labutti K."/>
            <person name="Kuo R."/>
            <person name="Ohm R.A."/>
            <person name="Bhattacharya S.S."/>
            <person name="Shirouzu T."/>
            <person name="Yoshinaga Y."/>
            <person name="Martin F.M."/>
            <person name="Grigoriev I.V."/>
            <person name="Hibbett D.S."/>
        </authorList>
    </citation>
    <scope>NUCLEOTIDE SEQUENCE [LARGE SCALE GENOMIC DNA]</scope>
    <source>
        <strain evidence="3 4">TUFC12733</strain>
    </source>
</reference>
<gene>
    <name evidence="3" type="ORF">CALVIDRAFT_527609</name>
</gene>